<dbReference type="PANTHER" id="PTHR30218:SF0">
    <property type="entry name" value="POLYPHOSPHATE KINASE"/>
    <property type="match status" value="1"/>
</dbReference>
<comment type="cofactor">
    <cofactor evidence="6">
        <name>Mg(2+)</name>
        <dbReference type="ChEBI" id="CHEBI:18420"/>
    </cofactor>
</comment>
<feature type="active site" description="Phosphohistidine intermediate" evidence="6">
    <location>
        <position position="487"/>
    </location>
</feature>
<proteinExistence type="inferred from homology"/>
<dbReference type="GO" id="GO:0005524">
    <property type="term" value="F:ATP binding"/>
    <property type="evidence" value="ECO:0007669"/>
    <property type="project" value="UniProtKB-KW"/>
</dbReference>
<protein>
    <recommendedName>
        <fullName evidence="6 7">Polyphosphate kinase</fullName>
        <ecNumber evidence="6 7">2.7.4.1</ecNumber>
    </recommendedName>
    <alternativeName>
        <fullName evidence="6">ATP-polyphosphate phosphotransferase</fullName>
    </alternativeName>
    <alternativeName>
        <fullName evidence="6">Polyphosphoric acid kinase</fullName>
    </alternativeName>
</protein>
<dbReference type="InterPro" id="IPR041108">
    <property type="entry name" value="PP_kinase_C_1"/>
</dbReference>
<evidence type="ECO:0000259" key="10">
    <source>
        <dbReference type="Pfam" id="PF13089"/>
    </source>
</evidence>
<keyword evidence="6" id="KW-0479">Metal-binding</keyword>
<dbReference type="Gene3D" id="3.30.870.10">
    <property type="entry name" value="Endonuclease Chain A"/>
    <property type="match status" value="2"/>
</dbReference>
<keyword evidence="5 6" id="KW-0067">ATP-binding</keyword>
<feature type="binding site" evidence="6">
    <location>
        <position position="644"/>
    </location>
    <ligand>
        <name>ATP</name>
        <dbReference type="ChEBI" id="CHEBI:30616"/>
    </ligand>
</feature>
<evidence type="ECO:0000256" key="7">
    <source>
        <dbReference type="RuleBase" id="RU003800"/>
    </source>
</evidence>
<dbReference type="Proteomes" id="UP000182975">
    <property type="component" value="Unassembled WGS sequence"/>
</dbReference>
<organism evidence="13 14">
    <name type="scientific">Denitrobacterium detoxificans</name>
    <dbReference type="NCBI Taxonomy" id="79604"/>
    <lineage>
        <taxon>Bacteria</taxon>
        <taxon>Bacillati</taxon>
        <taxon>Actinomycetota</taxon>
        <taxon>Coriobacteriia</taxon>
        <taxon>Eggerthellales</taxon>
        <taxon>Eggerthellaceae</taxon>
        <taxon>Denitrobacterium</taxon>
    </lineage>
</organism>
<feature type="domain" description="Polyphosphate kinase C-terminal" evidence="12">
    <location>
        <begin position="384"/>
        <end position="543"/>
    </location>
</feature>
<dbReference type="PANTHER" id="PTHR30218">
    <property type="entry name" value="POLYPHOSPHATE KINASE"/>
    <property type="match status" value="1"/>
</dbReference>
<keyword evidence="2 6" id="KW-0808">Transferase</keyword>
<evidence type="ECO:0000256" key="8">
    <source>
        <dbReference type="SAM" id="MobiDB-lite"/>
    </source>
</evidence>
<dbReference type="GO" id="GO:0006799">
    <property type="term" value="P:polyphosphate biosynthetic process"/>
    <property type="evidence" value="ECO:0007669"/>
    <property type="project" value="UniProtKB-UniRule"/>
</dbReference>
<comment type="catalytic activity">
    <reaction evidence="6 7">
        <text>[phosphate](n) + ATP = [phosphate](n+1) + ADP</text>
        <dbReference type="Rhea" id="RHEA:19573"/>
        <dbReference type="Rhea" id="RHEA-COMP:9859"/>
        <dbReference type="Rhea" id="RHEA-COMP:14280"/>
        <dbReference type="ChEBI" id="CHEBI:16838"/>
        <dbReference type="ChEBI" id="CHEBI:30616"/>
        <dbReference type="ChEBI" id="CHEBI:456216"/>
        <dbReference type="EC" id="2.7.4.1"/>
    </reaction>
</comment>
<dbReference type="InterPro" id="IPR024953">
    <property type="entry name" value="PP_kinase_middle"/>
</dbReference>
<keyword evidence="1 6" id="KW-0597">Phosphoprotein</keyword>
<evidence type="ECO:0000256" key="4">
    <source>
        <dbReference type="ARBA" id="ARBA00022777"/>
    </source>
</evidence>
<evidence type="ECO:0000259" key="11">
    <source>
        <dbReference type="Pfam" id="PF13090"/>
    </source>
</evidence>
<dbReference type="AlphaFoldDB" id="A0A1H8SXJ0"/>
<dbReference type="EC" id="2.7.4.1" evidence="6 7"/>
<dbReference type="InterPro" id="IPR003414">
    <property type="entry name" value="PP_kinase"/>
</dbReference>
<dbReference type="Pfam" id="PF02503">
    <property type="entry name" value="PP_kinase"/>
    <property type="match status" value="1"/>
</dbReference>
<feature type="binding site" evidence="6">
    <location>
        <position position="71"/>
    </location>
    <ligand>
        <name>ATP</name>
        <dbReference type="ChEBI" id="CHEBI:30616"/>
    </ligand>
</feature>
<dbReference type="Pfam" id="PF13090">
    <property type="entry name" value="PP_kinase_C"/>
    <property type="match status" value="1"/>
</dbReference>
<gene>
    <name evidence="6" type="primary">ppk</name>
    <name evidence="13" type="ORF">SAMN02910314_01324</name>
</gene>
<keyword evidence="3 6" id="KW-0547">Nucleotide-binding</keyword>
<dbReference type="NCBIfam" id="NF003921">
    <property type="entry name" value="PRK05443.2-2"/>
    <property type="match status" value="1"/>
</dbReference>
<dbReference type="HAMAP" id="MF_00347">
    <property type="entry name" value="Polyphosphate_kinase"/>
    <property type="match status" value="1"/>
</dbReference>
<dbReference type="InterPro" id="IPR025200">
    <property type="entry name" value="PPK_C_dom2"/>
</dbReference>
<dbReference type="GO" id="GO:0008976">
    <property type="term" value="F:polyphosphate kinase activity"/>
    <property type="evidence" value="ECO:0007669"/>
    <property type="project" value="UniProtKB-UniRule"/>
</dbReference>
<sequence length="856" mass="96107">MMEKKAHLSGGIDVPGLMGPEAQARMAARCPYMQNRELSWLTFNERVLDQGADETVPLLERLQFVSIFWSNLQEFFMVRVGSLTDLSLLKKEIIDTKSNMTPSEQLDAIYARCHELYPQQERIYNEVQSQLAEAGVRHLSYAQLDDDQRAYVTDWLKTNVSPFLSPQIINARHPFPHLENGALYIVVRLVESTTKKKSDMTKEERRALKEQRKKVKNQGAEGVTLGIIPLPAKSPRLIKVPGEGVNYVLLEDAIEANVADVFSMYTVKHTNVICVTRNADLDATEGADEREEDYREHMKKILKRRGRLAPVRLESKRKLSSTVGEFLMSRLGLKPHQCFVTSVPLNMGFVFGLPGMVDDVTRSQLTSVPFTPCWPGQFKRSRRIIEQVQERDVLLSYPYESMDPFVQLLREAAADPDVVSIKITLYRLASQSHLAEALISAAEVGKEVTALFELRARFDESNNIEWSQRFEEAGCNVIYGFHDYKVHSKICCITRQTADGLQHITQLGTGNYNEKTAKLYTDFSYITVDPRIGRDAVEFFRNMGLENASRNYETLWVAPLQIKQNIIDGIDEQIELARAGQKCGLFFKTNSITDKQVIEKIAEASQAGVPVTLLVRGISCLVPQVPNLTDNVRVVSIVGRLLEHSRIYGFGPRESMRIYLSSADLMTRNMDKRVEIAWPVEDEECRRRVFAFIDACMHDNMKLRELRADGTYTPLRAFLGEGDTPYNAHEALIQAAAAESKAAHEEELSGKTAFEKLSMQAQESRRAQVRARQASNLEEIYREALNHEVVSENDASLEPYVKAAVQAVSAIEGVDAATMVPAVAAAIAAAMPAAQAANDAGQKSPKDEEFDGEASE</sequence>
<evidence type="ECO:0000259" key="12">
    <source>
        <dbReference type="Pfam" id="PF17941"/>
    </source>
</evidence>
<feature type="binding site" evidence="6">
    <location>
        <position position="427"/>
    </location>
    <ligand>
        <name>Mg(2+)</name>
        <dbReference type="ChEBI" id="CHEBI:18420"/>
    </ligand>
</feature>
<feature type="binding site" evidence="6">
    <location>
        <position position="520"/>
    </location>
    <ligand>
        <name>ATP</name>
        <dbReference type="ChEBI" id="CHEBI:30616"/>
    </ligand>
</feature>
<evidence type="ECO:0000313" key="14">
    <source>
        <dbReference type="Proteomes" id="UP000182975"/>
    </source>
</evidence>
<accession>A0A1H8SXJ0</accession>
<evidence type="ECO:0000256" key="6">
    <source>
        <dbReference type="HAMAP-Rule" id="MF_00347"/>
    </source>
</evidence>
<keyword evidence="4 6" id="KW-0418">Kinase</keyword>
<dbReference type="Gene3D" id="3.30.1840.10">
    <property type="entry name" value="Polyphosphate kinase middle domain"/>
    <property type="match status" value="1"/>
</dbReference>
<dbReference type="InterPro" id="IPR025198">
    <property type="entry name" value="PPK_N_dom"/>
</dbReference>
<reference evidence="14" key="1">
    <citation type="submission" date="2016-10" db="EMBL/GenBank/DDBJ databases">
        <authorList>
            <person name="Varghese N."/>
        </authorList>
    </citation>
    <scope>NUCLEOTIDE SEQUENCE [LARGE SCALE GENOMIC DNA]</scope>
    <source>
        <strain evidence="14">DSM 21843</strain>
    </source>
</reference>
<dbReference type="SUPFAM" id="SSF140356">
    <property type="entry name" value="PPK N-terminal domain-like"/>
    <property type="match status" value="1"/>
</dbReference>
<dbReference type="NCBIfam" id="TIGR03705">
    <property type="entry name" value="poly_P_kin"/>
    <property type="match status" value="1"/>
</dbReference>
<dbReference type="GO" id="GO:0009358">
    <property type="term" value="C:polyphosphate kinase complex"/>
    <property type="evidence" value="ECO:0007669"/>
    <property type="project" value="InterPro"/>
</dbReference>
<evidence type="ECO:0000256" key="2">
    <source>
        <dbReference type="ARBA" id="ARBA00022679"/>
    </source>
</evidence>
<comment type="similarity">
    <text evidence="6 7">Belongs to the polyphosphate kinase 1 (PPK1) family.</text>
</comment>
<name>A0A1H8SXJ0_9ACTN</name>
<feature type="binding site" evidence="6">
    <location>
        <position position="457"/>
    </location>
    <ligand>
        <name>Mg(2+)</name>
        <dbReference type="ChEBI" id="CHEBI:18420"/>
    </ligand>
</feature>
<evidence type="ECO:0000256" key="1">
    <source>
        <dbReference type="ARBA" id="ARBA00022553"/>
    </source>
</evidence>
<evidence type="ECO:0000256" key="5">
    <source>
        <dbReference type="ARBA" id="ARBA00022840"/>
    </source>
</evidence>
<feature type="binding site" evidence="6">
    <location>
        <position position="616"/>
    </location>
    <ligand>
        <name>ATP</name>
        <dbReference type="ChEBI" id="CHEBI:30616"/>
    </ligand>
</feature>
<dbReference type="GO" id="GO:0046872">
    <property type="term" value="F:metal ion binding"/>
    <property type="evidence" value="ECO:0007669"/>
    <property type="project" value="UniProtKB-KW"/>
</dbReference>
<evidence type="ECO:0000313" key="13">
    <source>
        <dbReference type="EMBL" id="SEO83401.1"/>
    </source>
</evidence>
<keyword evidence="14" id="KW-1185">Reference proteome</keyword>
<evidence type="ECO:0000259" key="9">
    <source>
        <dbReference type="Pfam" id="PF02503"/>
    </source>
</evidence>
<dbReference type="EMBL" id="FOEC01000008">
    <property type="protein sequence ID" value="SEO83401.1"/>
    <property type="molecule type" value="Genomic_DNA"/>
</dbReference>
<dbReference type="Pfam" id="PF17941">
    <property type="entry name" value="PP_kinase_C_1"/>
    <property type="match status" value="1"/>
</dbReference>
<dbReference type="InterPro" id="IPR036832">
    <property type="entry name" value="PPK_N_dom_sf"/>
</dbReference>
<feature type="domain" description="Polyphosphate kinase N-terminal" evidence="10">
    <location>
        <begin position="34"/>
        <end position="137"/>
    </location>
</feature>
<dbReference type="SUPFAM" id="SSF56024">
    <property type="entry name" value="Phospholipase D/nuclease"/>
    <property type="match status" value="2"/>
</dbReference>
<dbReference type="CDD" id="cd09166">
    <property type="entry name" value="PLDc_PPK1_C1_unchar"/>
    <property type="match status" value="1"/>
</dbReference>
<dbReference type="InterPro" id="IPR036830">
    <property type="entry name" value="PP_kinase_middle_dom_sf"/>
</dbReference>
<dbReference type="SUPFAM" id="SSF143724">
    <property type="entry name" value="PHP14-like"/>
    <property type="match status" value="1"/>
</dbReference>
<comment type="function">
    <text evidence="6 7">Catalyzes the reversible transfer of the terminal phosphate of ATP to form a long-chain polyphosphate (polyP).</text>
</comment>
<comment type="PTM">
    <text evidence="6 7">An intermediate of this reaction is the autophosphorylated ppk in which a phosphate is covalently linked to a histidine residue through a N-P bond.</text>
</comment>
<evidence type="ECO:0000256" key="3">
    <source>
        <dbReference type="ARBA" id="ARBA00022741"/>
    </source>
</evidence>
<dbReference type="Gene3D" id="1.20.58.310">
    <property type="entry name" value="Polyphosphate kinase N-terminal domain"/>
    <property type="match status" value="1"/>
</dbReference>
<dbReference type="Pfam" id="PF13089">
    <property type="entry name" value="PP_kinase_N"/>
    <property type="match status" value="1"/>
</dbReference>
<keyword evidence="6" id="KW-0460">Magnesium</keyword>
<feature type="domain" description="Polyphosphate kinase C-terminal" evidence="11">
    <location>
        <begin position="555"/>
        <end position="715"/>
    </location>
</feature>
<feature type="domain" description="Polyphosphate kinase middle" evidence="9">
    <location>
        <begin position="148"/>
        <end position="352"/>
    </location>
</feature>
<feature type="region of interest" description="Disordered" evidence="8">
    <location>
        <begin position="834"/>
        <end position="856"/>
    </location>
</feature>